<evidence type="ECO:0000313" key="5">
    <source>
        <dbReference type="Proteomes" id="UP001150538"/>
    </source>
</evidence>
<feature type="domain" description="J" evidence="3">
    <location>
        <begin position="1"/>
        <end position="45"/>
    </location>
</feature>
<gene>
    <name evidence="4" type="ORF">H4219_004949</name>
</gene>
<dbReference type="PROSITE" id="PS50076">
    <property type="entry name" value="DNAJ_2"/>
    <property type="match status" value="1"/>
</dbReference>
<feature type="compositionally biased region" description="Basic and acidic residues" evidence="1">
    <location>
        <begin position="35"/>
        <end position="51"/>
    </location>
</feature>
<evidence type="ECO:0000256" key="1">
    <source>
        <dbReference type="SAM" id="MobiDB-lite"/>
    </source>
</evidence>
<keyword evidence="5" id="KW-1185">Reference proteome</keyword>
<feature type="transmembrane region" description="Helical" evidence="2">
    <location>
        <begin position="94"/>
        <end position="117"/>
    </location>
</feature>
<protein>
    <recommendedName>
        <fullName evidence="3">J domain-containing protein</fullName>
    </recommendedName>
</protein>
<evidence type="ECO:0000256" key="2">
    <source>
        <dbReference type="SAM" id="Phobius"/>
    </source>
</evidence>
<dbReference type="PANTHER" id="PTHR43948">
    <property type="entry name" value="DNAJ HOMOLOG SUBFAMILY B"/>
    <property type="match status" value="1"/>
</dbReference>
<dbReference type="SUPFAM" id="SSF46565">
    <property type="entry name" value="Chaperone J-domain"/>
    <property type="match status" value="1"/>
</dbReference>
<keyword evidence="2" id="KW-0812">Transmembrane</keyword>
<evidence type="ECO:0000259" key="3">
    <source>
        <dbReference type="PROSITE" id="PS50076"/>
    </source>
</evidence>
<sequence length="164" mass="17928">MRRALETHPDRNGNTPQSTRDFQQLADAYHTLSDSQRRKEYDRARKERRGQEYSGEGAANADNVFGDVFGDFLRAEGVGEGGQVTTTYWAPLGMIGGAILGFIIFNLPGCIMGGFAGRKLGAIRDQKGKAVYEVFQELPHAQKLQILSVLAARFLAGPATSSSF</sequence>
<evidence type="ECO:0000313" key="4">
    <source>
        <dbReference type="EMBL" id="KAJ1914060.1"/>
    </source>
</evidence>
<dbReference type="Pfam" id="PF00226">
    <property type="entry name" value="DnaJ"/>
    <property type="match status" value="1"/>
</dbReference>
<dbReference type="OrthoDB" id="442087at2759"/>
<dbReference type="InterPro" id="IPR001623">
    <property type="entry name" value="DnaJ_domain"/>
</dbReference>
<name>A0A9W8DM04_9FUNG</name>
<keyword evidence="2" id="KW-1133">Transmembrane helix</keyword>
<dbReference type="PANTHER" id="PTHR43948:SF21">
    <property type="entry name" value="DNAJ DOMAIN-CONTAINING PROTEIN"/>
    <property type="match status" value="1"/>
</dbReference>
<dbReference type="Proteomes" id="UP001150538">
    <property type="component" value="Unassembled WGS sequence"/>
</dbReference>
<proteinExistence type="predicted"/>
<accession>A0A9W8DM04</accession>
<dbReference type="AlphaFoldDB" id="A0A9W8DM04"/>
<dbReference type="EMBL" id="JANBPU010000221">
    <property type="protein sequence ID" value="KAJ1914060.1"/>
    <property type="molecule type" value="Genomic_DNA"/>
</dbReference>
<dbReference type="Gene3D" id="1.10.287.110">
    <property type="entry name" value="DnaJ domain"/>
    <property type="match status" value="1"/>
</dbReference>
<dbReference type="GO" id="GO:0005634">
    <property type="term" value="C:nucleus"/>
    <property type="evidence" value="ECO:0007669"/>
    <property type="project" value="TreeGrafter"/>
</dbReference>
<comment type="caution">
    <text evidence="4">The sequence shown here is derived from an EMBL/GenBank/DDBJ whole genome shotgun (WGS) entry which is preliminary data.</text>
</comment>
<dbReference type="GO" id="GO:0005737">
    <property type="term" value="C:cytoplasm"/>
    <property type="evidence" value="ECO:0007669"/>
    <property type="project" value="TreeGrafter"/>
</dbReference>
<organism evidence="4 5">
    <name type="scientific">Mycoemilia scoparia</name>
    <dbReference type="NCBI Taxonomy" id="417184"/>
    <lineage>
        <taxon>Eukaryota</taxon>
        <taxon>Fungi</taxon>
        <taxon>Fungi incertae sedis</taxon>
        <taxon>Zoopagomycota</taxon>
        <taxon>Kickxellomycotina</taxon>
        <taxon>Kickxellomycetes</taxon>
        <taxon>Kickxellales</taxon>
        <taxon>Kickxellaceae</taxon>
        <taxon>Mycoemilia</taxon>
    </lineage>
</organism>
<dbReference type="GO" id="GO:0051087">
    <property type="term" value="F:protein-folding chaperone binding"/>
    <property type="evidence" value="ECO:0007669"/>
    <property type="project" value="TreeGrafter"/>
</dbReference>
<reference evidence="4" key="1">
    <citation type="submission" date="2022-07" db="EMBL/GenBank/DDBJ databases">
        <title>Phylogenomic reconstructions and comparative analyses of Kickxellomycotina fungi.</title>
        <authorList>
            <person name="Reynolds N.K."/>
            <person name="Stajich J.E."/>
            <person name="Barry K."/>
            <person name="Grigoriev I.V."/>
            <person name="Crous P."/>
            <person name="Smith M.E."/>
        </authorList>
    </citation>
    <scope>NUCLEOTIDE SEQUENCE</scope>
    <source>
        <strain evidence="4">NBRC 100468</strain>
    </source>
</reference>
<feature type="region of interest" description="Disordered" evidence="1">
    <location>
        <begin position="34"/>
        <end position="58"/>
    </location>
</feature>
<dbReference type="CDD" id="cd06257">
    <property type="entry name" value="DnaJ"/>
    <property type="match status" value="1"/>
</dbReference>
<dbReference type="InterPro" id="IPR036869">
    <property type="entry name" value="J_dom_sf"/>
</dbReference>
<dbReference type="GO" id="GO:0051082">
    <property type="term" value="F:unfolded protein binding"/>
    <property type="evidence" value="ECO:0007669"/>
    <property type="project" value="TreeGrafter"/>
</dbReference>
<dbReference type="GO" id="GO:0044183">
    <property type="term" value="F:protein folding chaperone"/>
    <property type="evidence" value="ECO:0007669"/>
    <property type="project" value="TreeGrafter"/>
</dbReference>
<keyword evidence="2" id="KW-0472">Membrane</keyword>